<dbReference type="AlphaFoldDB" id="A0A2A9PE03"/>
<accession>A0A2A9PE03</accession>
<keyword evidence="3" id="KW-1185">Reference proteome</keyword>
<feature type="compositionally biased region" description="Polar residues" evidence="1">
    <location>
        <begin position="679"/>
        <end position="693"/>
    </location>
</feature>
<evidence type="ECO:0000256" key="1">
    <source>
        <dbReference type="SAM" id="MobiDB-lite"/>
    </source>
</evidence>
<evidence type="ECO:0000313" key="2">
    <source>
        <dbReference type="EMBL" id="PFH59056.1"/>
    </source>
</evidence>
<dbReference type="SUPFAM" id="SSF50044">
    <property type="entry name" value="SH3-domain"/>
    <property type="match status" value="1"/>
</dbReference>
<gene>
    <name evidence="2" type="ORF">XA68_12874</name>
</gene>
<reference evidence="2 3" key="1">
    <citation type="journal article" date="2015" name="BMC Genomics">
        <title>Gene expression during zombie ant biting behavior reflects the complexity underlying fungal parasitic behavioral manipulation.</title>
        <authorList>
            <person name="de Bekker C."/>
            <person name="Ohm R.A."/>
            <person name="Loreto R.G."/>
            <person name="Sebastian A."/>
            <person name="Albert I."/>
            <person name="Merrow M."/>
            <person name="Brachmann A."/>
            <person name="Hughes D.P."/>
        </authorList>
    </citation>
    <scope>NUCLEOTIDE SEQUENCE [LARGE SCALE GENOMIC DNA]</scope>
    <source>
        <strain evidence="2 3">SC16a</strain>
    </source>
</reference>
<dbReference type="InterPro" id="IPR036028">
    <property type="entry name" value="SH3-like_dom_sf"/>
</dbReference>
<dbReference type="STRING" id="268505.A0A2A9PE03"/>
<feature type="compositionally biased region" description="Basic and acidic residues" evidence="1">
    <location>
        <begin position="729"/>
        <end position="765"/>
    </location>
</feature>
<dbReference type="Proteomes" id="UP000037136">
    <property type="component" value="Unassembled WGS sequence"/>
</dbReference>
<organism evidence="2 3">
    <name type="scientific">Ophiocordyceps unilateralis</name>
    <name type="common">Zombie-ant fungus</name>
    <name type="synonym">Torrubia unilateralis</name>
    <dbReference type="NCBI Taxonomy" id="268505"/>
    <lineage>
        <taxon>Eukaryota</taxon>
        <taxon>Fungi</taxon>
        <taxon>Dikarya</taxon>
        <taxon>Ascomycota</taxon>
        <taxon>Pezizomycotina</taxon>
        <taxon>Sordariomycetes</taxon>
        <taxon>Hypocreomycetidae</taxon>
        <taxon>Hypocreales</taxon>
        <taxon>Ophiocordycipitaceae</taxon>
        <taxon>Ophiocordyceps</taxon>
    </lineage>
</organism>
<proteinExistence type="predicted"/>
<evidence type="ECO:0000313" key="3">
    <source>
        <dbReference type="Proteomes" id="UP000037136"/>
    </source>
</evidence>
<feature type="region of interest" description="Disordered" evidence="1">
    <location>
        <begin position="290"/>
        <end position="311"/>
    </location>
</feature>
<comment type="caution">
    <text evidence="2">The sequence shown here is derived from an EMBL/GenBank/DDBJ whole genome shotgun (WGS) entry which is preliminary data.</text>
</comment>
<evidence type="ECO:0008006" key="4">
    <source>
        <dbReference type="Google" id="ProtNLM"/>
    </source>
</evidence>
<feature type="region of interest" description="Disordered" evidence="1">
    <location>
        <begin position="673"/>
        <end position="765"/>
    </location>
</feature>
<sequence>MDHVVDHVVSPFYEIVEKGKTAVRNAGSSQTMLRTATSLVEEGERALRRITPVCRDNYRQYGHYFVDALQKNDEIQSQREILIGLVWDFDKYVEPGGFNPGKYAQLEDQSRKAAVRIYTILTNMRVMFQPRDEDRLLMSPPSSPLSSPGLPQPPPALQAPVSTAIRGRLTDVDIATNELEQFMRERHAHHDSDDSDHEDQVTAVDQGPRAPRPESPVDPGLLQPSLRRRGQMPAIVRKPRPYLPPRTQDDANLRPLTSSSDSNPTVRPARQNMEAAVSVVEDMAKALETPSAASRGHRYPAVPPSPGLEVPEIRKPYDDGLIVVEPPAPKPKSTGYPSLAKHSTISASSSFYQHKGFCEGAKDVVKGEIGVKLIQKSVQRTLSRVVAKCTSCSFELDNRNIEDDLQRRDDGNFSTKAGIVYRLRFLQKSHLAAKRSDDVPYGCVFCIHQGHTLDPGDATVFFTTQALFNHLARHPRPLPVVPGICVVEEAVVPPPLRNNYDIHLQGPQTKHPAHEHQSDIAGRPTGVARAEVRQLHNKRQPPDRSPALELAQGARITGIRWPREYKGEWMFAWHDGAFESVPTDNVRLDPPPPSDIKMGGSSLVFAKSRWKFAPRDKERGGEWLKFGKNETIFNIGWPYREHWCWSGTNSRGKWGIFPRAFIDMETVQELEADPLDQTYRPSSIAESTSSRDTGATRAALSKNDCTASALPLETTCPPPSPLSLWSTKRGWEEEKRRDNKRGENDDYQREVRKRADAGSRAEDGM</sequence>
<dbReference type="EMBL" id="LAZP02000230">
    <property type="protein sequence ID" value="PFH59056.1"/>
    <property type="molecule type" value="Genomic_DNA"/>
</dbReference>
<reference evidence="2 3" key="2">
    <citation type="journal article" date="2017" name="Sci. Rep.">
        <title>Ant-infecting Ophiocordyceps genomes reveal a high diversity of potential behavioral manipulation genes and a possible major role for enterotoxins.</title>
        <authorList>
            <person name="de Bekker C."/>
            <person name="Ohm R.A."/>
            <person name="Evans H.C."/>
            <person name="Brachmann A."/>
            <person name="Hughes D.P."/>
        </authorList>
    </citation>
    <scope>NUCLEOTIDE SEQUENCE [LARGE SCALE GENOMIC DNA]</scope>
    <source>
        <strain evidence="2 3">SC16a</strain>
    </source>
</reference>
<feature type="compositionally biased region" description="Polar residues" evidence="1">
    <location>
        <begin position="255"/>
        <end position="265"/>
    </location>
</feature>
<feature type="compositionally biased region" description="Low complexity" evidence="1">
    <location>
        <begin position="137"/>
        <end position="149"/>
    </location>
</feature>
<name>A0A2A9PE03_OPHUN</name>
<dbReference type="OrthoDB" id="5243589at2759"/>
<feature type="region of interest" description="Disordered" evidence="1">
    <location>
        <begin position="134"/>
        <end position="159"/>
    </location>
</feature>
<feature type="region of interest" description="Disordered" evidence="1">
    <location>
        <begin position="186"/>
        <end position="269"/>
    </location>
</feature>
<protein>
    <recommendedName>
        <fullName evidence="4">SH3 domain-containing protein</fullName>
    </recommendedName>
</protein>